<protein>
    <submittedName>
        <fullName evidence="2">Uncharacterized protein</fullName>
    </submittedName>
</protein>
<evidence type="ECO:0000256" key="1">
    <source>
        <dbReference type="SAM" id="MobiDB-lite"/>
    </source>
</evidence>
<organism evidence="2 3">
    <name type="scientific">Homarus americanus</name>
    <name type="common">American lobster</name>
    <dbReference type="NCBI Taxonomy" id="6706"/>
    <lineage>
        <taxon>Eukaryota</taxon>
        <taxon>Metazoa</taxon>
        <taxon>Ecdysozoa</taxon>
        <taxon>Arthropoda</taxon>
        <taxon>Crustacea</taxon>
        <taxon>Multicrustacea</taxon>
        <taxon>Malacostraca</taxon>
        <taxon>Eumalacostraca</taxon>
        <taxon>Eucarida</taxon>
        <taxon>Decapoda</taxon>
        <taxon>Pleocyemata</taxon>
        <taxon>Astacidea</taxon>
        <taxon>Nephropoidea</taxon>
        <taxon>Nephropidae</taxon>
        <taxon>Homarus</taxon>
    </lineage>
</organism>
<keyword evidence="3" id="KW-1185">Reference proteome</keyword>
<sequence length="62" mass="6929">MECGIRNAMDGTEDNLLYETDSSDYDISSRDDSELGDESNCDDFSGFEDELNAFDCFTGHDV</sequence>
<reference evidence="2" key="1">
    <citation type="journal article" date="2021" name="Sci. Adv.">
        <title>The American lobster genome reveals insights on longevity, neural, and immune adaptations.</title>
        <authorList>
            <person name="Polinski J.M."/>
            <person name="Zimin A.V."/>
            <person name="Clark K.F."/>
            <person name="Kohn A.B."/>
            <person name="Sadowski N."/>
            <person name="Timp W."/>
            <person name="Ptitsyn A."/>
            <person name="Khanna P."/>
            <person name="Romanova D.Y."/>
            <person name="Williams P."/>
            <person name="Greenwood S.J."/>
            <person name="Moroz L.L."/>
            <person name="Walt D.R."/>
            <person name="Bodnar A.G."/>
        </authorList>
    </citation>
    <scope>NUCLEOTIDE SEQUENCE</scope>
    <source>
        <strain evidence="2">GMGI-L3</strain>
    </source>
</reference>
<accession>A0A8J5MXI6</accession>
<name>A0A8J5MXI6_HOMAM</name>
<dbReference type="AlphaFoldDB" id="A0A8J5MXI6"/>
<feature type="region of interest" description="Disordered" evidence="1">
    <location>
        <begin position="1"/>
        <end position="39"/>
    </location>
</feature>
<comment type="caution">
    <text evidence="2">The sequence shown here is derived from an EMBL/GenBank/DDBJ whole genome shotgun (WGS) entry which is preliminary data.</text>
</comment>
<evidence type="ECO:0000313" key="2">
    <source>
        <dbReference type="EMBL" id="KAG7167588.1"/>
    </source>
</evidence>
<proteinExistence type="predicted"/>
<gene>
    <name evidence="2" type="ORF">Hamer_G013066</name>
</gene>
<evidence type="ECO:0000313" key="3">
    <source>
        <dbReference type="Proteomes" id="UP000747542"/>
    </source>
</evidence>
<dbReference type="EMBL" id="JAHLQT010021643">
    <property type="protein sequence ID" value="KAG7167588.1"/>
    <property type="molecule type" value="Genomic_DNA"/>
</dbReference>
<dbReference type="Proteomes" id="UP000747542">
    <property type="component" value="Unassembled WGS sequence"/>
</dbReference>